<sequence>MEAIQVRSFISLPEGSKQQDSPKQEPSHFHRPSPKSSRTYTNAPTGTGHGASGQSVTTLTEHVEPNHYQAIFAHQLVIFFPPYLSFFKNDMVTLQDLMHAGSWATIEPRTDPFGIENDPILSPIHRAGATTDSARQGTETTDCSGRENTEEAVGILRASLHHKV</sequence>
<name>A0A093V7K2_TALMA</name>
<dbReference type="EMBL" id="JPOX01000021">
    <property type="protein sequence ID" value="KFX45959.1"/>
    <property type="molecule type" value="Genomic_DNA"/>
</dbReference>
<feature type="region of interest" description="Disordered" evidence="1">
    <location>
        <begin position="129"/>
        <end position="149"/>
    </location>
</feature>
<dbReference type="AlphaFoldDB" id="A0A093V7K2"/>
<feature type="compositionally biased region" description="Polar residues" evidence="1">
    <location>
        <begin position="34"/>
        <end position="45"/>
    </location>
</feature>
<organism evidence="2">
    <name type="scientific">Talaromyces marneffei PM1</name>
    <dbReference type="NCBI Taxonomy" id="1077442"/>
    <lineage>
        <taxon>Eukaryota</taxon>
        <taxon>Fungi</taxon>
        <taxon>Dikarya</taxon>
        <taxon>Ascomycota</taxon>
        <taxon>Pezizomycotina</taxon>
        <taxon>Eurotiomycetes</taxon>
        <taxon>Eurotiomycetidae</taxon>
        <taxon>Eurotiales</taxon>
        <taxon>Trichocomaceae</taxon>
        <taxon>Talaromyces</taxon>
        <taxon>Talaromyces sect. Talaromyces</taxon>
    </lineage>
</organism>
<accession>A0A093V7K2</accession>
<protein>
    <submittedName>
        <fullName evidence="2">Uncharacterized protein</fullName>
    </submittedName>
</protein>
<reference key="1">
    <citation type="journal article" date="2014" name="PLoS Genet.">
        <title>Signature Gene Expression Reveals Novel Clues to the Molecular Mechanisms of Dimorphic Transition in Penicillium marneffei.</title>
        <authorList>
            <person name="Yang E."/>
            <person name="Wang G."/>
            <person name="Cai J."/>
            <person name="Woo P.C."/>
            <person name="Lau S.K."/>
            <person name="Yuen K.-Y."/>
            <person name="Chow W.-N."/>
            <person name="Lin X."/>
        </authorList>
    </citation>
    <scope>NUCLEOTIDE SEQUENCE [LARGE SCALE GENOMIC DNA]</scope>
    <source>
        <strain>PM1</strain>
    </source>
</reference>
<gene>
    <name evidence="2" type="ORF">GQ26_0211440</name>
</gene>
<evidence type="ECO:0000313" key="2">
    <source>
        <dbReference type="EMBL" id="KFX45959.1"/>
    </source>
</evidence>
<feature type="region of interest" description="Disordered" evidence="1">
    <location>
        <begin position="1"/>
        <end position="56"/>
    </location>
</feature>
<comment type="caution">
    <text evidence="2">The sequence shown here is derived from an EMBL/GenBank/DDBJ whole genome shotgun (WGS) entry which is preliminary data.</text>
</comment>
<reference evidence="2" key="2">
    <citation type="journal article" date="2014" name="PLoS Genet.">
        <title>Signature gene expression reveals novel clues to the molecular mechanisms of dimorphic transition in Penicillium marneffei.</title>
        <authorList>
            <person name="Yang E."/>
            <person name="Wang G."/>
            <person name="Cai J."/>
            <person name="Woo P.C."/>
            <person name="Lau S.K."/>
            <person name="Yuen K.-Y."/>
            <person name="Chow W.-N."/>
            <person name="Lin X."/>
        </authorList>
    </citation>
    <scope>NUCLEOTIDE SEQUENCE</scope>
    <source>
        <strain evidence="2">PM1</strain>
    </source>
</reference>
<evidence type="ECO:0000256" key="1">
    <source>
        <dbReference type="SAM" id="MobiDB-lite"/>
    </source>
</evidence>
<dbReference type="HOGENOM" id="CLU_1788113_0_0_1"/>
<proteinExistence type="predicted"/>
<feature type="compositionally biased region" description="Polar residues" evidence="1">
    <location>
        <begin position="130"/>
        <end position="143"/>
    </location>
</feature>